<name>A0A3M7R965_BRAPC</name>
<organism evidence="1 2">
    <name type="scientific">Brachionus plicatilis</name>
    <name type="common">Marine rotifer</name>
    <name type="synonym">Brachionus muelleri</name>
    <dbReference type="NCBI Taxonomy" id="10195"/>
    <lineage>
        <taxon>Eukaryota</taxon>
        <taxon>Metazoa</taxon>
        <taxon>Spiralia</taxon>
        <taxon>Gnathifera</taxon>
        <taxon>Rotifera</taxon>
        <taxon>Eurotatoria</taxon>
        <taxon>Monogononta</taxon>
        <taxon>Pseudotrocha</taxon>
        <taxon>Ploima</taxon>
        <taxon>Brachionidae</taxon>
        <taxon>Brachionus</taxon>
    </lineage>
</organism>
<comment type="caution">
    <text evidence="1">The sequence shown here is derived from an EMBL/GenBank/DDBJ whole genome shotgun (WGS) entry which is preliminary data.</text>
</comment>
<proteinExistence type="predicted"/>
<dbReference type="AlphaFoldDB" id="A0A3M7R965"/>
<dbReference type="EMBL" id="REGN01003980">
    <property type="protein sequence ID" value="RNA19775.1"/>
    <property type="molecule type" value="Genomic_DNA"/>
</dbReference>
<reference evidence="1 2" key="1">
    <citation type="journal article" date="2018" name="Sci. Rep.">
        <title>Genomic signatures of local adaptation to the degree of environmental predictability in rotifers.</title>
        <authorList>
            <person name="Franch-Gras L."/>
            <person name="Hahn C."/>
            <person name="Garcia-Roger E.M."/>
            <person name="Carmona M.J."/>
            <person name="Serra M."/>
            <person name="Gomez A."/>
        </authorList>
    </citation>
    <scope>NUCLEOTIDE SEQUENCE [LARGE SCALE GENOMIC DNA]</scope>
    <source>
        <strain evidence="1">HYR1</strain>
    </source>
</reference>
<keyword evidence="2" id="KW-1185">Reference proteome</keyword>
<gene>
    <name evidence="1" type="ORF">BpHYR1_012150</name>
</gene>
<protein>
    <submittedName>
        <fullName evidence="1">Uncharacterized protein</fullName>
    </submittedName>
</protein>
<dbReference type="Proteomes" id="UP000276133">
    <property type="component" value="Unassembled WGS sequence"/>
</dbReference>
<sequence>MKTVFLNTQGLLEVVNVWNALLLNVIDTNSINCFKARIDNRMINQVTAKAIIKLNLVWVAVNNYYNIGYNIDIG</sequence>
<evidence type="ECO:0000313" key="2">
    <source>
        <dbReference type="Proteomes" id="UP000276133"/>
    </source>
</evidence>
<evidence type="ECO:0000313" key="1">
    <source>
        <dbReference type="EMBL" id="RNA19775.1"/>
    </source>
</evidence>
<accession>A0A3M7R965</accession>